<dbReference type="RefSeq" id="WP_048693832.1">
    <property type="nucleotide sequence ID" value="NZ_KQ130497.1"/>
</dbReference>
<dbReference type="Proteomes" id="UP000037600">
    <property type="component" value="Unassembled WGS sequence"/>
</dbReference>
<comment type="caution">
    <text evidence="1">The sequence shown here is derived from an EMBL/GenBank/DDBJ whole genome shotgun (WGS) entry which is preliminary data.</text>
</comment>
<protein>
    <submittedName>
        <fullName evidence="1">SapC family protein</fullName>
    </submittedName>
</protein>
<proteinExistence type="predicted"/>
<dbReference type="STRING" id="1513271.XM47_14170"/>
<sequence length="243" mass="27369">MPNHQLLDNVTHKDLKIITEHRPGLGDDASYTNIFPFEYADAQVHYPIFFMKNNLSNKFESIALFGFEQGENLYLSEAGWNANYIPLTIARRPFLIGFNTKNENGAITEEAVVHVDMDSPRVSETEGESVFLPQGGQSEYLEQIASTLNAIHQGHQQNDEFIHALVELDLLESVNIEVELKDGSKHQLGNLYTINENTLDNLSDANLYALHQKSYLKMIYMVIASLGNITKLIDAKNARLTQG</sequence>
<evidence type="ECO:0000313" key="2">
    <source>
        <dbReference type="Proteomes" id="UP000037600"/>
    </source>
</evidence>
<reference evidence="1 2" key="1">
    <citation type="submission" date="2015-04" db="EMBL/GenBank/DDBJ databases">
        <title>Draft Genome Sequence of the Novel Agar-Digesting Marine Bacterium Q1.</title>
        <authorList>
            <person name="Li Y."/>
            <person name="Li D."/>
            <person name="Chen G."/>
            <person name="Du Z."/>
        </authorList>
    </citation>
    <scope>NUCLEOTIDE SEQUENCE [LARGE SCALE GENOMIC DNA]</scope>
    <source>
        <strain evidence="1 2">Q1</strain>
    </source>
</reference>
<keyword evidence="2" id="KW-1185">Reference proteome</keyword>
<evidence type="ECO:0000313" key="1">
    <source>
        <dbReference type="EMBL" id="KMT64439.1"/>
    </source>
</evidence>
<dbReference type="EMBL" id="LAZL01000024">
    <property type="protein sequence ID" value="KMT64439.1"/>
    <property type="molecule type" value="Genomic_DNA"/>
</dbReference>
<dbReference type="OrthoDB" id="8888710at2"/>
<organism evidence="1 2">
    <name type="scientific">Catenovulum maritimum</name>
    <dbReference type="NCBI Taxonomy" id="1513271"/>
    <lineage>
        <taxon>Bacteria</taxon>
        <taxon>Pseudomonadati</taxon>
        <taxon>Pseudomonadota</taxon>
        <taxon>Gammaproteobacteria</taxon>
        <taxon>Alteromonadales</taxon>
        <taxon>Alteromonadaceae</taxon>
        <taxon>Catenovulum</taxon>
    </lineage>
</organism>
<dbReference type="AlphaFoldDB" id="A0A0J8GT21"/>
<dbReference type="Pfam" id="PF07277">
    <property type="entry name" value="SapC"/>
    <property type="match status" value="1"/>
</dbReference>
<name>A0A0J8GT21_9ALTE</name>
<gene>
    <name evidence="1" type="ORF">XM47_14170</name>
</gene>
<dbReference type="InterPro" id="IPR010836">
    <property type="entry name" value="SapC"/>
</dbReference>
<accession>A0A0J8GT21</accession>